<evidence type="ECO:0000256" key="6">
    <source>
        <dbReference type="SAM" id="SignalP"/>
    </source>
</evidence>
<evidence type="ECO:0000256" key="3">
    <source>
        <dbReference type="ARBA" id="ARBA00023295"/>
    </source>
</evidence>
<gene>
    <name evidence="7" type="ORF">TSACC_21766</name>
</gene>
<dbReference type="GO" id="GO:0008422">
    <property type="term" value="F:beta-glucosidase activity"/>
    <property type="evidence" value="ECO:0007669"/>
    <property type="project" value="TreeGrafter"/>
</dbReference>
<evidence type="ECO:0000256" key="1">
    <source>
        <dbReference type="ARBA" id="ARBA00010838"/>
    </source>
</evidence>
<evidence type="ECO:0000256" key="2">
    <source>
        <dbReference type="ARBA" id="ARBA00022801"/>
    </source>
</evidence>
<evidence type="ECO:0000256" key="4">
    <source>
        <dbReference type="PROSITE-ProRule" id="PRU10055"/>
    </source>
</evidence>
<dbReference type="PRINTS" id="PR00131">
    <property type="entry name" value="GLHYDRLASE1"/>
</dbReference>
<dbReference type="PANTHER" id="PTHR10353:SF209">
    <property type="entry name" value="GALACTOLIPID GALACTOSYLTRANSFERASE SFR2, CHLOROPLASTIC"/>
    <property type="match status" value="1"/>
</dbReference>
<feature type="active site" description="Nucleophile" evidence="4">
    <location>
        <position position="353"/>
    </location>
</feature>
<dbReference type="InterPro" id="IPR001360">
    <property type="entry name" value="Glyco_hydro_1"/>
</dbReference>
<keyword evidence="2" id="KW-0378">Hydrolase</keyword>
<proteinExistence type="inferred from homology"/>
<dbReference type="RefSeq" id="WP_075079094.1">
    <property type="nucleotide sequence ID" value="NZ_BDCO01000002.1"/>
</dbReference>
<organism evidence="7 8">
    <name type="scientific">Terrimicrobium sacchariphilum</name>
    <dbReference type="NCBI Taxonomy" id="690879"/>
    <lineage>
        <taxon>Bacteria</taxon>
        <taxon>Pseudomonadati</taxon>
        <taxon>Verrucomicrobiota</taxon>
        <taxon>Terrimicrobiia</taxon>
        <taxon>Terrimicrobiales</taxon>
        <taxon>Terrimicrobiaceae</taxon>
        <taxon>Terrimicrobium</taxon>
    </lineage>
</organism>
<comment type="similarity">
    <text evidence="1 5">Belongs to the glycosyl hydrolase 1 family.</text>
</comment>
<dbReference type="AlphaFoldDB" id="A0A146G772"/>
<evidence type="ECO:0000256" key="5">
    <source>
        <dbReference type="RuleBase" id="RU003690"/>
    </source>
</evidence>
<dbReference type="SUPFAM" id="SSF51445">
    <property type="entry name" value="(Trans)glycosidases"/>
    <property type="match status" value="1"/>
</dbReference>
<dbReference type="Pfam" id="PF00232">
    <property type="entry name" value="Glyco_hydro_1"/>
    <property type="match status" value="2"/>
</dbReference>
<dbReference type="EMBL" id="BDCO01000002">
    <property type="protein sequence ID" value="GAT33351.1"/>
    <property type="molecule type" value="Genomic_DNA"/>
</dbReference>
<keyword evidence="6" id="KW-0732">Signal</keyword>
<dbReference type="PANTHER" id="PTHR10353">
    <property type="entry name" value="GLYCOSYL HYDROLASE"/>
    <property type="match status" value="1"/>
</dbReference>
<dbReference type="STRING" id="690879.TSACC_21766"/>
<keyword evidence="8" id="KW-1185">Reference proteome</keyword>
<dbReference type="InterPro" id="IPR017853">
    <property type="entry name" value="GH"/>
</dbReference>
<name>A0A146G772_TERSA</name>
<protein>
    <submittedName>
        <fullName evidence="7">Beta-glucosidase</fullName>
    </submittedName>
</protein>
<evidence type="ECO:0000313" key="8">
    <source>
        <dbReference type="Proteomes" id="UP000076023"/>
    </source>
</evidence>
<feature type="chain" id="PRO_5007524505" evidence="6">
    <location>
        <begin position="20"/>
        <end position="459"/>
    </location>
</feature>
<sequence length="459" mass="52765">MVSRLFTLGVLALLTGCLAGPRGPRYDPVGQRPETVRTGPHFWWGIGQSNFQNEDPGVKPGQPEFFRTDWDVFADKGRVPPKENGTDSWSNYDKDIVAMKRIGVTHARLGIEWARVEPKPGVWNQKALDQYATMIRKLRAAGIEPVVTLWHFTMPDWLVNDFHRDSTRWLHPDFQEHWKQYVDRVTRRFGTSVSIYVPQNEPNSDVNLGWIAGQWPPGIWLDFHNRNRATTASIEAFRTAADIIRRNAPHAKVIAIESLNYFERFFPYDPTGAFFHASQRANFDHLDGVADKCDLIGLNYYYTEVASPLTAMTMGKRSGPGITLLGWKIKPVGLRRELNLVWHRYRKPIVVSENGIATGHDVKRIKYLVDHLIEMDRARMLDGVDVRGYFAWTLADNYEWQFGYKGPFGLSKLNADRTDYILRPSAMFYKGIIESQQYAARLRNEDIAPDHVEAIKEAW</sequence>
<dbReference type="PROSITE" id="PS00572">
    <property type="entry name" value="GLYCOSYL_HYDROL_F1_1"/>
    <property type="match status" value="1"/>
</dbReference>
<keyword evidence="3" id="KW-0326">Glycosidase</keyword>
<dbReference type="OrthoDB" id="9800974at2"/>
<accession>A0A146G772</accession>
<dbReference type="GO" id="GO:0005975">
    <property type="term" value="P:carbohydrate metabolic process"/>
    <property type="evidence" value="ECO:0007669"/>
    <property type="project" value="InterPro"/>
</dbReference>
<dbReference type="Proteomes" id="UP000076023">
    <property type="component" value="Unassembled WGS sequence"/>
</dbReference>
<dbReference type="InterPro" id="IPR018120">
    <property type="entry name" value="Glyco_hydro_1_AS"/>
</dbReference>
<evidence type="ECO:0000313" key="7">
    <source>
        <dbReference type="EMBL" id="GAT33351.1"/>
    </source>
</evidence>
<comment type="caution">
    <text evidence="7">The sequence shown here is derived from an EMBL/GenBank/DDBJ whole genome shotgun (WGS) entry which is preliminary data.</text>
</comment>
<dbReference type="InParanoid" id="A0A146G772"/>
<dbReference type="Gene3D" id="3.20.20.80">
    <property type="entry name" value="Glycosidases"/>
    <property type="match status" value="1"/>
</dbReference>
<reference evidence="8" key="1">
    <citation type="journal article" date="2017" name="Genome Announc.">
        <title>Draft Genome Sequence of Terrimicrobium sacchariphilum NM-5T, a Facultative Anaerobic Soil Bacterium of the Class Spartobacteria.</title>
        <authorList>
            <person name="Qiu Y.L."/>
            <person name="Tourlousse D.M."/>
            <person name="Matsuura N."/>
            <person name="Ohashi A."/>
            <person name="Sekiguchi Y."/>
        </authorList>
    </citation>
    <scope>NUCLEOTIDE SEQUENCE [LARGE SCALE GENOMIC DNA]</scope>
    <source>
        <strain evidence="8">NM-5</strain>
    </source>
</reference>
<feature type="signal peptide" evidence="6">
    <location>
        <begin position="1"/>
        <end position="19"/>
    </location>
</feature>
<dbReference type="PROSITE" id="PS51257">
    <property type="entry name" value="PROKAR_LIPOPROTEIN"/>
    <property type="match status" value="1"/>
</dbReference>